<dbReference type="OrthoDB" id="6590608at2759"/>
<protein>
    <submittedName>
        <fullName evidence="1">Uncharacterized protein</fullName>
    </submittedName>
</protein>
<proteinExistence type="predicted"/>
<evidence type="ECO:0000313" key="2">
    <source>
        <dbReference type="Proteomes" id="UP000478052"/>
    </source>
</evidence>
<keyword evidence="2" id="KW-1185">Reference proteome</keyword>
<gene>
    <name evidence="1" type="ORF">FWK35_00032757</name>
</gene>
<comment type="caution">
    <text evidence="1">The sequence shown here is derived from an EMBL/GenBank/DDBJ whole genome shotgun (WGS) entry which is preliminary data.</text>
</comment>
<organism evidence="1 2">
    <name type="scientific">Aphis craccivora</name>
    <name type="common">Cowpea aphid</name>
    <dbReference type="NCBI Taxonomy" id="307492"/>
    <lineage>
        <taxon>Eukaryota</taxon>
        <taxon>Metazoa</taxon>
        <taxon>Ecdysozoa</taxon>
        <taxon>Arthropoda</taxon>
        <taxon>Hexapoda</taxon>
        <taxon>Insecta</taxon>
        <taxon>Pterygota</taxon>
        <taxon>Neoptera</taxon>
        <taxon>Paraneoptera</taxon>
        <taxon>Hemiptera</taxon>
        <taxon>Sternorrhyncha</taxon>
        <taxon>Aphidomorpha</taxon>
        <taxon>Aphidoidea</taxon>
        <taxon>Aphididae</taxon>
        <taxon>Aphidini</taxon>
        <taxon>Aphis</taxon>
        <taxon>Aphis</taxon>
    </lineage>
</organism>
<accession>A0A6G0X0C8</accession>
<evidence type="ECO:0000313" key="1">
    <source>
        <dbReference type="EMBL" id="KAF0733212.1"/>
    </source>
</evidence>
<reference evidence="1 2" key="1">
    <citation type="submission" date="2019-08" db="EMBL/GenBank/DDBJ databases">
        <title>Whole genome of Aphis craccivora.</title>
        <authorList>
            <person name="Voronova N.V."/>
            <person name="Shulinski R.S."/>
            <person name="Bandarenka Y.V."/>
            <person name="Zhorov D.G."/>
            <person name="Warner D."/>
        </authorList>
    </citation>
    <scope>NUCLEOTIDE SEQUENCE [LARGE SCALE GENOMIC DNA]</scope>
    <source>
        <strain evidence="1">180601</strain>
        <tissue evidence="1">Whole Body</tissue>
    </source>
</reference>
<dbReference type="Proteomes" id="UP000478052">
    <property type="component" value="Unassembled WGS sequence"/>
</dbReference>
<name>A0A6G0X0C8_APHCR</name>
<dbReference type="AlphaFoldDB" id="A0A6G0X0C8"/>
<dbReference type="EMBL" id="VUJU01008270">
    <property type="protein sequence ID" value="KAF0733212.1"/>
    <property type="molecule type" value="Genomic_DNA"/>
</dbReference>
<sequence length="284" mass="32868">MDDIILNAPVIIEDVEFPDQSDLLNLLIELNGDCFFNTFIEYGITCESLKYTNKKHLHEICPKNLFGQRIIFENQLKKWQSNFFSICVQEILNSSGKGSMILPFYQKNLRLNEELRKMLSEIIIEYRVQNKVCASPKIIEHISDGIVNLFQSEVKIIELKKWLQFNVEPMSEIDIDFDYIYPSKGNSLFVNWDQFIVKIIPLMITNIKVGNSKLLLKPLVEIEETDIETRNHLVLDLMNAILVPTSKSFEIDPVTNKRRIVKTSISDAKTSFLLQVVSVNDLHV</sequence>